<gene>
    <name evidence="3" type="ORF">INT76_10745</name>
</gene>
<feature type="chain" id="PRO_5046327149" evidence="1">
    <location>
        <begin position="20"/>
        <end position="122"/>
    </location>
</feature>
<reference evidence="3 4" key="1">
    <citation type="submission" date="2021-04" db="EMBL/GenBank/DDBJ databases">
        <title>Complete genome sequence of a novel Streptococcus species.</title>
        <authorList>
            <person name="Teng J.L.L."/>
        </authorList>
    </citation>
    <scope>NUCLEOTIDE SEQUENCE [LARGE SCALE GENOMIC DNA]</scope>
    <source>
        <strain evidence="3 4">HKU75</strain>
    </source>
</reference>
<evidence type="ECO:0000313" key="4">
    <source>
        <dbReference type="Proteomes" id="UP000677616"/>
    </source>
</evidence>
<organism evidence="3 4">
    <name type="scientific">Streptococcus oriscaviae</name>
    <dbReference type="NCBI Taxonomy" id="2781599"/>
    <lineage>
        <taxon>Bacteria</taxon>
        <taxon>Bacillati</taxon>
        <taxon>Bacillota</taxon>
        <taxon>Bacilli</taxon>
        <taxon>Lactobacillales</taxon>
        <taxon>Streptococcaceae</taxon>
        <taxon>Streptococcus</taxon>
    </lineage>
</organism>
<dbReference type="InterPro" id="IPR027954">
    <property type="entry name" value="Transcobalamin-like_C"/>
</dbReference>
<dbReference type="PROSITE" id="PS51257">
    <property type="entry name" value="PROKAR_LIPOPROTEIN"/>
    <property type="match status" value="1"/>
</dbReference>
<dbReference type="Proteomes" id="UP000677616">
    <property type="component" value="Chromosome"/>
</dbReference>
<accession>A0ABX7YLY5</accession>
<dbReference type="Pfam" id="PF14478">
    <property type="entry name" value="DUF4430"/>
    <property type="match status" value="1"/>
</dbReference>
<evidence type="ECO:0000256" key="1">
    <source>
        <dbReference type="SAM" id="SignalP"/>
    </source>
</evidence>
<protein>
    <submittedName>
        <fullName evidence="3">DUF4430 domain-containing protein</fullName>
    </submittedName>
</protein>
<name>A0ABX7YLY5_9STRE</name>
<keyword evidence="1" id="KW-0732">Signal</keyword>
<dbReference type="EMBL" id="CP073084">
    <property type="protein sequence ID" value="QUE54274.1"/>
    <property type="molecule type" value="Genomic_DNA"/>
</dbReference>
<proteinExistence type="predicted"/>
<evidence type="ECO:0000259" key="2">
    <source>
        <dbReference type="Pfam" id="PF14478"/>
    </source>
</evidence>
<evidence type="ECO:0000313" key="3">
    <source>
        <dbReference type="EMBL" id="QUE54274.1"/>
    </source>
</evidence>
<feature type="domain" description="Transcobalamin-like C-terminal" evidence="2">
    <location>
        <begin position="54"/>
        <end position="119"/>
    </location>
</feature>
<keyword evidence="4" id="KW-1185">Reference proteome</keyword>
<dbReference type="RefSeq" id="WP_212570712.1">
    <property type="nucleotide sequence ID" value="NZ_CP073084.1"/>
</dbReference>
<feature type="signal peptide" evidence="1">
    <location>
        <begin position="1"/>
        <end position="19"/>
    </location>
</feature>
<dbReference type="Gene3D" id="2.170.130.30">
    <property type="match status" value="1"/>
</dbReference>
<sequence length="122" mass="13641">MKKFLVALSLVFVFLGLTACSQQETETAEKTYKANLAVVFTQDTTSQEVVFEEGDTVMDVLEEYHQVEETNGMVTAIDGVSQDPATNTYWMYTINGELAEKGAESQLVAEGDKIEFYLETFE</sequence>